<dbReference type="PANTHER" id="PTHR43539">
    <property type="entry name" value="FLAVIN-BINDING MONOOXYGENASE-LIKE PROTEIN (AFU_ORTHOLOGUE AFUA_4G09220)"/>
    <property type="match status" value="1"/>
</dbReference>
<reference evidence="2 3" key="1">
    <citation type="submission" date="2019-10" db="EMBL/GenBank/DDBJ databases">
        <title>Cognatihalovulum marinum gen. nov. sp. nov., a new member of the family Rhodobacteraceae isolated from deep seawater of the Northwest Indian Ocean.</title>
        <authorList>
            <person name="Ruan C."/>
            <person name="Wang J."/>
            <person name="Zheng X."/>
            <person name="Song L."/>
            <person name="Zhu Y."/>
            <person name="Huang Y."/>
            <person name="Lu Z."/>
            <person name="Du W."/>
            <person name="Huang L."/>
            <person name="Dai X."/>
        </authorList>
    </citation>
    <scope>NUCLEOTIDE SEQUENCE [LARGE SCALE GENOMIC DNA]</scope>
    <source>
        <strain evidence="2 3">2CG4</strain>
    </source>
</reference>
<keyword evidence="2" id="KW-0503">Monooxygenase</keyword>
<evidence type="ECO:0000256" key="1">
    <source>
        <dbReference type="ARBA" id="ARBA00023002"/>
    </source>
</evidence>
<dbReference type="InterPro" id="IPR050982">
    <property type="entry name" value="Auxin_biosynth/cation_transpt"/>
</dbReference>
<dbReference type="PANTHER" id="PTHR43539:SF78">
    <property type="entry name" value="FLAVIN-CONTAINING MONOOXYGENASE"/>
    <property type="match status" value="1"/>
</dbReference>
<organism evidence="2 3">
    <name type="scientific">Halovulum marinum</name>
    <dbReference type="NCBI Taxonomy" id="2662447"/>
    <lineage>
        <taxon>Bacteria</taxon>
        <taxon>Pseudomonadati</taxon>
        <taxon>Pseudomonadota</taxon>
        <taxon>Alphaproteobacteria</taxon>
        <taxon>Rhodobacterales</taxon>
        <taxon>Paracoccaceae</taxon>
        <taxon>Halovulum</taxon>
    </lineage>
</organism>
<dbReference type="EMBL" id="WIND01000005">
    <property type="protein sequence ID" value="MSU89832.1"/>
    <property type="molecule type" value="Genomic_DNA"/>
</dbReference>
<dbReference type="GO" id="GO:0050660">
    <property type="term" value="F:flavin adenine dinucleotide binding"/>
    <property type="evidence" value="ECO:0007669"/>
    <property type="project" value="TreeGrafter"/>
</dbReference>
<dbReference type="Proteomes" id="UP000474957">
    <property type="component" value="Unassembled WGS sequence"/>
</dbReference>
<keyword evidence="1" id="KW-0560">Oxidoreductase</keyword>
<dbReference type="AlphaFoldDB" id="A0A6L5Z160"/>
<evidence type="ECO:0000313" key="3">
    <source>
        <dbReference type="Proteomes" id="UP000474957"/>
    </source>
</evidence>
<dbReference type="InterPro" id="IPR036188">
    <property type="entry name" value="FAD/NAD-bd_sf"/>
</dbReference>
<evidence type="ECO:0000313" key="2">
    <source>
        <dbReference type="EMBL" id="MSU89832.1"/>
    </source>
</evidence>
<dbReference type="PRINTS" id="PR00368">
    <property type="entry name" value="FADPNR"/>
</dbReference>
<dbReference type="Gene3D" id="3.50.50.60">
    <property type="entry name" value="FAD/NAD(P)-binding domain"/>
    <property type="match status" value="1"/>
</dbReference>
<accession>A0A6L5Z160</accession>
<keyword evidence="3" id="KW-1185">Reference proteome</keyword>
<comment type="caution">
    <text evidence="2">The sequence shown here is derived from an EMBL/GenBank/DDBJ whole genome shotgun (WGS) entry which is preliminary data.</text>
</comment>
<gene>
    <name evidence="2" type="ORF">GE300_09420</name>
</gene>
<dbReference type="GO" id="GO:0004497">
    <property type="term" value="F:monooxygenase activity"/>
    <property type="evidence" value="ECO:0007669"/>
    <property type="project" value="UniProtKB-KW"/>
</dbReference>
<protein>
    <submittedName>
        <fullName evidence="2">SidA/IucD/PvdA family monooxygenase</fullName>
    </submittedName>
</protein>
<dbReference type="PRINTS" id="PR00469">
    <property type="entry name" value="PNDRDTASEII"/>
</dbReference>
<sequence length="402" mass="44228">MQNAKPARAQHPADLLETGSALRAHPESFSQANAVPGTPERHRVVVIGAGQAGLSVGYHLSRRGIEHLILDGAKRIGDVWRNRWDSLRLFTPAKFDGLDGLRFPGGRDHFPTKDEMADYLETYAAHHRLPVRLGARVQRLHQADGQFRLETTAGTFLAQQVVIAAASYQKPRVPAFAANLPPDVVQMHSHQYRNAGQIGAGPVLLVGAGNSGAEIAMDLAPTHEVWVAGRDVGHIPFDISGFLGRKILVRLVIRGLFHRLLTMRTPMGKKFRRKMHGHGMPLIRTRPGQLQRAGVRRIGRISGIEAGCAISEDGHRLAPSTVIWCTGYHPGFDFIDLPVLDPQGEPRHRFGRATDIDGLYFSGLHFQYAVSSTMIAGVGRDARRVAAWVAESDRRQSRSIPC</sequence>
<proteinExistence type="predicted"/>
<name>A0A6L5Z160_9RHOB</name>
<dbReference type="SUPFAM" id="SSF51905">
    <property type="entry name" value="FAD/NAD(P)-binding domain"/>
    <property type="match status" value="2"/>
</dbReference>
<dbReference type="Pfam" id="PF13738">
    <property type="entry name" value="Pyr_redox_3"/>
    <property type="match status" value="1"/>
</dbReference>